<reference evidence="1" key="1">
    <citation type="submission" date="2015-04" db="EMBL/GenBank/DDBJ databases">
        <authorList>
            <person name="Syromyatnikov M.Y."/>
            <person name="Popov V.N."/>
        </authorList>
    </citation>
    <scope>NUCLEOTIDE SEQUENCE</scope>
    <source>
        <strain evidence="1">MO-1</strain>
    </source>
</reference>
<name>A0A1S7LD31_MAGMO</name>
<sequence>MVYDCVYIHHRPWKDKNMLKYDLSETDLSVDVDALQNLVDVHRETDLLTLCHCQPQVKNLDVIFTQQSSNQAGLWGMLLMVQSATDLNIRLHRVPANIHKYLKTVKLTQIFNIISCCQPMTISTDAKGKPVSHYQLYY</sequence>
<gene>
    <name evidence="1" type="ORF">MAGMO_0077</name>
</gene>
<accession>A0A1S7LD31</accession>
<dbReference type="EMBL" id="LO017727">
    <property type="protein sequence ID" value="CRH04293.1"/>
    <property type="molecule type" value="Genomic_DNA"/>
</dbReference>
<dbReference type="AlphaFoldDB" id="A0A1S7LD31"/>
<organism evidence="1">
    <name type="scientific">Magnetococcus massalia (strain MO-1)</name>
    <dbReference type="NCBI Taxonomy" id="451514"/>
    <lineage>
        <taxon>Bacteria</taxon>
        <taxon>Pseudomonadati</taxon>
        <taxon>Pseudomonadota</taxon>
        <taxon>Magnetococcia</taxon>
        <taxon>Magnetococcales</taxon>
        <taxon>Magnetococcaceae</taxon>
        <taxon>Magnetococcus</taxon>
    </lineage>
</organism>
<protein>
    <submittedName>
        <fullName evidence="1">Uncharacterized protein</fullName>
    </submittedName>
</protein>
<evidence type="ECO:0000313" key="1">
    <source>
        <dbReference type="EMBL" id="CRH04293.1"/>
    </source>
</evidence>
<proteinExistence type="predicted"/>